<dbReference type="OrthoDB" id="422206at2759"/>
<dbReference type="InterPro" id="IPR011701">
    <property type="entry name" value="MFS"/>
</dbReference>
<evidence type="ECO:0000313" key="8">
    <source>
        <dbReference type="Proteomes" id="UP000789342"/>
    </source>
</evidence>
<evidence type="ECO:0000256" key="5">
    <source>
        <dbReference type="SAM" id="Phobius"/>
    </source>
</evidence>
<feature type="transmembrane region" description="Helical" evidence="5">
    <location>
        <begin position="282"/>
        <end position="299"/>
    </location>
</feature>
<dbReference type="Gene3D" id="1.20.1250.20">
    <property type="entry name" value="MFS general substrate transporter like domains"/>
    <property type="match status" value="2"/>
</dbReference>
<dbReference type="Pfam" id="PF07690">
    <property type="entry name" value="MFS_1"/>
    <property type="match status" value="1"/>
</dbReference>
<evidence type="ECO:0000259" key="6">
    <source>
        <dbReference type="PROSITE" id="PS50850"/>
    </source>
</evidence>
<organism evidence="7 8">
    <name type="scientific">Acaulospora morrowiae</name>
    <dbReference type="NCBI Taxonomy" id="94023"/>
    <lineage>
        <taxon>Eukaryota</taxon>
        <taxon>Fungi</taxon>
        <taxon>Fungi incertae sedis</taxon>
        <taxon>Mucoromycota</taxon>
        <taxon>Glomeromycotina</taxon>
        <taxon>Glomeromycetes</taxon>
        <taxon>Diversisporales</taxon>
        <taxon>Acaulosporaceae</taxon>
        <taxon>Acaulospora</taxon>
    </lineage>
</organism>
<dbReference type="GO" id="GO:0020037">
    <property type="term" value="F:heme binding"/>
    <property type="evidence" value="ECO:0007669"/>
    <property type="project" value="TreeGrafter"/>
</dbReference>
<dbReference type="Proteomes" id="UP000789342">
    <property type="component" value="Unassembled WGS sequence"/>
</dbReference>
<feature type="transmembrane region" description="Helical" evidence="5">
    <location>
        <begin position="122"/>
        <end position="141"/>
    </location>
</feature>
<reference evidence="7" key="1">
    <citation type="submission" date="2021-06" db="EMBL/GenBank/DDBJ databases">
        <authorList>
            <person name="Kallberg Y."/>
            <person name="Tangrot J."/>
            <person name="Rosling A."/>
        </authorList>
    </citation>
    <scope>NUCLEOTIDE SEQUENCE</scope>
    <source>
        <strain evidence="7">CL551</strain>
    </source>
</reference>
<dbReference type="PROSITE" id="PS50850">
    <property type="entry name" value="MFS"/>
    <property type="match status" value="1"/>
</dbReference>
<dbReference type="GO" id="GO:0015232">
    <property type="term" value="F:heme transmembrane transporter activity"/>
    <property type="evidence" value="ECO:0007669"/>
    <property type="project" value="TreeGrafter"/>
</dbReference>
<feature type="transmembrane region" description="Helical" evidence="5">
    <location>
        <begin position="319"/>
        <end position="341"/>
    </location>
</feature>
<feature type="transmembrane region" description="Helical" evidence="5">
    <location>
        <begin position="55"/>
        <end position="83"/>
    </location>
</feature>
<feature type="transmembrane region" description="Helical" evidence="5">
    <location>
        <begin position="417"/>
        <end position="436"/>
    </location>
</feature>
<dbReference type="GO" id="GO:0016020">
    <property type="term" value="C:membrane"/>
    <property type="evidence" value="ECO:0007669"/>
    <property type="project" value="UniProtKB-SubCell"/>
</dbReference>
<feature type="transmembrane region" description="Helical" evidence="5">
    <location>
        <begin position="95"/>
        <end position="115"/>
    </location>
</feature>
<dbReference type="PANTHER" id="PTHR10924">
    <property type="entry name" value="MAJOR FACILITATOR SUPERFAMILY PROTEIN-RELATED"/>
    <property type="match status" value="1"/>
</dbReference>
<evidence type="ECO:0000256" key="4">
    <source>
        <dbReference type="ARBA" id="ARBA00023136"/>
    </source>
</evidence>
<evidence type="ECO:0000256" key="1">
    <source>
        <dbReference type="ARBA" id="ARBA00004141"/>
    </source>
</evidence>
<dbReference type="EMBL" id="CAJVPV010000018">
    <property type="protein sequence ID" value="CAG8438663.1"/>
    <property type="molecule type" value="Genomic_DNA"/>
</dbReference>
<keyword evidence="8" id="KW-1185">Reference proteome</keyword>
<evidence type="ECO:0000313" key="7">
    <source>
        <dbReference type="EMBL" id="CAG8438663.1"/>
    </source>
</evidence>
<feature type="transmembrane region" description="Helical" evidence="5">
    <location>
        <begin position="353"/>
        <end position="369"/>
    </location>
</feature>
<dbReference type="SUPFAM" id="SSF103473">
    <property type="entry name" value="MFS general substrate transporter"/>
    <property type="match status" value="1"/>
</dbReference>
<dbReference type="InterPro" id="IPR049680">
    <property type="entry name" value="FLVCR1-2_SLC49-like"/>
</dbReference>
<keyword evidence="3 5" id="KW-1133">Transmembrane helix</keyword>
<dbReference type="InterPro" id="IPR020846">
    <property type="entry name" value="MFS_dom"/>
</dbReference>
<dbReference type="PANTHER" id="PTHR10924:SF4">
    <property type="entry name" value="GH15861P"/>
    <property type="match status" value="1"/>
</dbReference>
<feature type="transmembrane region" description="Helical" evidence="5">
    <location>
        <begin position="448"/>
        <end position="466"/>
    </location>
</feature>
<keyword evidence="2 5" id="KW-0812">Transmembrane</keyword>
<keyword evidence="4 5" id="KW-0472">Membrane</keyword>
<comment type="caution">
    <text evidence="7">The sequence shown here is derived from an EMBL/GenBank/DDBJ whole genome shotgun (WGS) entry which is preliminary data.</text>
</comment>
<dbReference type="AlphaFoldDB" id="A0A9N8YQ44"/>
<name>A0A9N8YQ44_9GLOM</name>
<dbReference type="InterPro" id="IPR036259">
    <property type="entry name" value="MFS_trans_sf"/>
</dbReference>
<evidence type="ECO:0000256" key="2">
    <source>
        <dbReference type="ARBA" id="ARBA00022692"/>
    </source>
</evidence>
<sequence>MDSPSQHDYITVINDTEAVSCSNDNGSDLPHFTLPSTFFKTYHSRFKKLPAHYRWVILLGFSLLSFSSACLWITFAPCLYIFTEYYSQSPSYINFLSTIYMFTYIVLLLPSLKFFDIYGLRFGVIFGAFLNALGAFIRFLGSLSKSGFWILFIGQSISASAQVFMLGIPPKLANVWFLEFGEQNFATSIGVTANNAGVAAGFILSPWMIKEKTAEYDVPKYLLLQFGFCILVYLFLMFTFRSAPRLIQSRTIKPVKHKDSRTPSSTAVSFSNINHYMTDKSFMLLTISYGMITGGQYALSTLLAQMILPVFKEYDEAGVGFLGFLIVISGMIGSLVIGVYLDNTYAYKKTCHVLYIGAIISLGIFNFSLKLEISSLMFISSILFGVFSFAISPAVFQYATIITSKRFLDDEIATTGILNTLSQIWGIILISFMGSIENLDSKYTMELPNWVLFSIVLFGLILLLLIPADGDLGSTVNLLYGEDDYIEGIMDEEES</sequence>
<proteinExistence type="predicted"/>
<feature type="transmembrane region" description="Helical" evidence="5">
    <location>
        <begin position="221"/>
        <end position="240"/>
    </location>
</feature>
<feature type="domain" description="Major facilitator superfamily (MFS) profile" evidence="6">
    <location>
        <begin position="53"/>
        <end position="471"/>
    </location>
</feature>
<feature type="transmembrane region" description="Helical" evidence="5">
    <location>
        <begin position="375"/>
        <end position="396"/>
    </location>
</feature>
<comment type="subcellular location">
    <subcellularLocation>
        <location evidence="1">Membrane</location>
        <topology evidence="1">Multi-pass membrane protein</topology>
    </subcellularLocation>
</comment>
<protein>
    <submittedName>
        <fullName evidence="7">17816_t:CDS:1</fullName>
    </submittedName>
</protein>
<feature type="transmembrane region" description="Helical" evidence="5">
    <location>
        <begin position="147"/>
        <end position="168"/>
    </location>
</feature>
<feature type="transmembrane region" description="Helical" evidence="5">
    <location>
        <begin position="189"/>
        <end position="209"/>
    </location>
</feature>
<dbReference type="GO" id="GO:0097037">
    <property type="term" value="P:heme export"/>
    <property type="evidence" value="ECO:0007669"/>
    <property type="project" value="TreeGrafter"/>
</dbReference>
<evidence type="ECO:0000256" key="3">
    <source>
        <dbReference type="ARBA" id="ARBA00022989"/>
    </source>
</evidence>
<accession>A0A9N8YQ44</accession>
<gene>
    <name evidence="7" type="ORF">AMORRO_LOCUS111</name>
</gene>